<protein>
    <submittedName>
        <fullName evidence="7">MerR family transcriptional regulator</fullName>
    </submittedName>
</protein>
<dbReference type="SMART" id="SM00422">
    <property type="entry name" value="HTH_MERR"/>
    <property type="match status" value="1"/>
</dbReference>
<dbReference type="Proteomes" id="UP001550348">
    <property type="component" value="Unassembled WGS sequence"/>
</dbReference>
<dbReference type="PROSITE" id="PS50937">
    <property type="entry name" value="HTH_MERR_2"/>
    <property type="match status" value="1"/>
</dbReference>
<dbReference type="SUPFAM" id="SSF46955">
    <property type="entry name" value="Putative DNA-binding domain"/>
    <property type="match status" value="1"/>
</dbReference>
<name>A0ABV2VQZ0_9ACTN</name>
<evidence type="ECO:0000256" key="2">
    <source>
        <dbReference type="ARBA" id="ARBA00023015"/>
    </source>
</evidence>
<evidence type="ECO:0000256" key="1">
    <source>
        <dbReference type="ARBA" id="ARBA00022491"/>
    </source>
</evidence>
<dbReference type="Gene3D" id="1.10.1660.10">
    <property type="match status" value="1"/>
</dbReference>
<evidence type="ECO:0000256" key="5">
    <source>
        <dbReference type="SAM" id="Coils"/>
    </source>
</evidence>
<reference evidence="7 8" key="1">
    <citation type="submission" date="2024-06" db="EMBL/GenBank/DDBJ databases">
        <title>The Natural Products Discovery Center: Release of the First 8490 Sequenced Strains for Exploring Actinobacteria Biosynthetic Diversity.</title>
        <authorList>
            <person name="Kalkreuter E."/>
            <person name="Kautsar S.A."/>
            <person name="Yang D."/>
            <person name="Bader C.D."/>
            <person name="Teijaro C.N."/>
            <person name="Fluegel L."/>
            <person name="Davis C.M."/>
            <person name="Simpson J.R."/>
            <person name="Lauterbach L."/>
            <person name="Steele A.D."/>
            <person name="Gui C."/>
            <person name="Meng S."/>
            <person name="Li G."/>
            <person name="Viehrig K."/>
            <person name="Ye F."/>
            <person name="Su P."/>
            <person name="Kiefer A.F."/>
            <person name="Nichols A."/>
            <person name="Cepeda A.J."/>
            <person name="Yan W."/>
            <person name="Fan B."/>
            <person name="Jiang Y."/>
            <person name="Adhikari A."/>
            <person name="Zheng C.-J."/>
            <person name="Schuster L."/>
            <person name="Cowan T.M."/>
            <person name="Smanski M.J."/>
            <person name="Chevrette M.G."/>
            <person name="De Carvalho L.P.S."/>
            <person name="Shen B."/>
        </authorList>
    </citation>
    <scope>NUCLEOTIDE SEQUENCE [LARGE SCALE GENOMIC DNA]</scope>
    <source>
        <strain evidence="7 8">NPDC006286</strain>
    </source>
</reference>
<proteinExistence type="predicted"/>
<evidence type="ECO:0000259" key="6">
    <source>
        <dbReference type="PROSITE" id="PS50937"/>
    </source>
</evidence>
<dbReference type="EMBL" id="JBEXRX010000056">
    <property type="protein sequence ID" value="MEU0153986.1"/>
    <property type="molecule type" value="Genomic_DNA"/>
</dbReference>
<dbReference type="InterPro" id="IPR000551">
    <property type="entry name" value="MerR-type_HTH_dom"/>
</dbReference>
<dbReference type="PANTHER" id="PTHR30204">
    <property type="entry name" value="REDOX-CYCLING DRUG-SENSING TRANSCRIPTIONAL ACTIVATOR SOXR"/>
    <property type="match status" value="1"/>
</dbReference>
<keyword evidence="4" id="KW-0804">Transcription</keyword>
<keyword evidence="2" id="KW-0805">Transcription regulation</keyword>
<dbReference type="InterPro" id="IPR047057">
    <property type="entry name" value="MerR_fam"/>
</dbReference>
<accession>A0ABV2VQZ0</accession>
<feature type="coiled-coil region" evidence="5">
    <location>
        <begin position="81"/>
        <end position="111"/>
    </location>
</feature>
<keyword evidence="8" id="KW-1185">Reference proteome</keyword>
<dbReference type="RefSeq" id="WP_355665728.1">
    <property type="nucleotide sequence ID" value="NZ_JBEXRX010000056.1"/>
</dbReference>
<evidence type="ECO:0000256" key="3">
    <source>
        <dbReference type="ARBA" id="ARBA00023125"/>
    </source>
</evidence>
<sequence>MRIGELAEATGTSPRLLRYYEEQGLVRSNRTPGGWRDFDESMIERVVMIQHLLAAGLCSATINELLPCLEAAPEERTGVMERLLAQEVARLEAKRRDIDRELDILQALRQDTASTAPAGA</sequence>
<evidence type="ECO:0000256" key="4">
    <source>
        <dbReference type="ARBA" id="ARBA00023163"/>
    </source>
</evidence>
<dbReference type="PRINTS" id="PR00040">
    <property type="entry name" value="HTHMERR"/>
</dbReference>
<evidence type="ECO:0000313" key="8">
    <source>
        <dbReference type="Proteomes" id="UP001550348"/>
    </source>
</evidence>
<dbReference type="PANTHER" id="PTHR30204:SF69">
    <property type="entry name" value="MERR-FAMILY TRANSCRIPTIONAL REGULATOR"/>
    <property type="match status" value="1"/>
</dbReference>
<keyword evidence="5" id="KW-0175">Coiled coil</keyword>
<organism evidence="7 8">
    <name type="scientific">Micromonospora fulviviridis</name>
    <dbReference type="NCBI Taxonomy" id="47860"/>
    <lineage>
        <taxon>Bacteria</taxon>
        <taxon>Bacillati</taxon>
        <taxon>Actinomycetota</taxon>
        <taxon>Actinomycetes</taxon>
        <taxon>Micromonosporales</taxon>
        <taxon>Micromonosporaceae</taxon>
        <taxon>Micromonospora</taxon>
    </lineage>
</organism>
<dbReference type="InterPro" id="IPR009061">
    <property type="entry name" value="DNA-bd_dom_put_sf"/>
</dbReference>
<evidence type="ECO:0000313" key="7">
    <source>
        <dbReference type="EMBL" id="MEU0153986.1"/>
    </source>
</evidence>
<gene>
    <name evidence="7" type="ORF">ABZ071_19030</name>
</gene>
<keyword evidence="3" id="KW-0238">DNA-binding</keyword>
<keyword evidence="1" id="KW-0678">Repressor</keyword>
<dbReference type="Pfam" id="PF13411">
    <property type="entry name" value="MerR_1"/>
    <property type="match status" value="1"/>
</dbReference>
<comment type="caution">
    <text evidence="7">The sequence shown here is derived from an EMBL/GenBank/DDBJ whole genome shotgun (WGS) entry which is preliminary data.</text>
</comment>
<feature type="domain" description="HTH merR-type" evidence="6">
    <location>
        <begin position="1"/>
        <end position="68"/>
    </location>
</feature>